<dbReference type="InterPro" id="IPR005212">
    <property type="entry name" value="EvaA-like"/>
</dbReference>
<feature type="domain" description="dTDP-4-dehydro-6-deoxy-alpha-D-glucopyranose 2,3-dehydratase" evidence="1">
    <location>
        <begin position="38"/>
        <end position="239"/>
    </location>
</feature>
<dbReference type="RefSeq" id="WP_167931347.1">
    <property type="nucleotide sequence ID" value="NZ_JAAVJB010000002.1"/>
</dbReference>
<evidence type="ECO:0000313" key="3">
    <source>
        <dbReference type="Proteomes" id="UP000746503"/>
    </source>
</evidence>
<gene>
    <name evidence="2" type="ORF">HCJ92_00630</name>
</gene>
<protein>
    <submittedName>
        <fullName evidence="2">NDP-hexose 2,3-dehydratase</fullName>
    </submittedName>
</protein>
<dbReference type="Pfam" id="PF03559">
    <property type="entry name" value="Hexose_dehydrat"/>
    <property type="match status" value="2"/>
</dbReference>
<comment type="caution">
    <text evidence="2">The sequence shown here is derived from an EMBL/GenBank/DDBJ whole genome shotgun (WGS) entry which is preliminary data.</text>
</comment>
<dbReference type="Proteomes" id="UP000746503">
    <property type="component" value="Unassembled WGS sequence"/>
</dbReference>
<reference evidence="2 3" key="1">
    <citation type="submission" date="2020-03" db="EMBL/GenBank/DDBJ databases">
        <title>Draft genome of Streptomyces sp. ventii, isolated from the Axial Seamount in the Pacific Ocean, and resequencing of the two type strains Streptomyces lonarensis strain NCL 716 and Streptomyces bohaiensis strain 11A07.</title>
        <authorList>
            <person name="Loughran R.M."/>
            <person name="Pfannmuller K.M."/>
            <person name="Wasson B.J."/>
            <person name="Deadmond M.C."/>
            <person name="Paddock B.E."/>
            <person name="Koyack M.J."/>
            <person name="Gallegos D.A."/>
            <person name="Mitchell E.A."/>
            <person name="Ushijima B."/>
            <person name="Saw J.H."/>
            <person name="Mcphail K.L."/>
            <person name="Videau P."/>
        </authorList>
    </citation>
    <scope>NUCLEOTIDE SEQUENCE [LARGE SCALE GENOMIC DNA]</scope>
    <source>
        <strain evidence="3">5675061</strain>
    </source>
</reference>
<keyword evidence="3" id="KW-1185">Reference proteome</keyword>
<sequence length="494" mass="54046">MTDLSADPGRARPDGPPLAARLAASVRTRDSGLGPLAGFHDWFADASRRAFTHVERVGLDELSGWSTDPATGDLAHDSGRFFRVEGVDVHHPDGPLPRWAQPIINQPETGILGILVKEFDGVLHCLMQAKVEPGNINGLQLSPTVQATRSNYTRVHQGRAVPYLEYFRDPSRHRLITDVRQSEQAAWFLRKANRNMVVETTEDVELLGGFRWLTLGQLHRLLRENNVVNMDTRTVLSCLPFCDPGAAGPAEASGAGADAFTAALLRSCAGGKDPVAEAEGVDEVLRWVTEVRSRPEVGVTRVPLRGLPGWTRAAGAITHESGRFFEVIGVDVRAGGREVRGWTQPMVRPCGDGLAALVVKRVDGVLRVLVQALVEPGCLNVCELAPTVQCVPDDLAVLPPAARPALLDTVLNAPPARVLFDATLSEEGGRFHHALTRYLIVEADEELEFDHPDFRWMTVRQLSGLLRHSHYVNIQARSLVACLHSLSERDDTTH</sequence>
<evidence type="ECO:0000313" key="2">
    <source>
        <dbReference type="EMBL" id="NJP64825.1"/>
    </source>
</evidence>
<feature type="domain" description="dTDP-4-dehydro-6-deoxy-alpha-D-glucopyranose 2,3-dehydratase" evidence="1">
    <location>
        <begin position="282"/>
        <end position="483"/>
    </location>
</feature>
<dbReference type="Gene3D" id="3.90.79.40">
    <property type="entry name" value="EvaA sugar 2,3-dehydratase subunit"/>
    <property type="match status" value="2"/>
</dbReference>
<accession>A0ABX1AF58</accession>
<organism evidence="2 3">
    <name type="scientific">Streptomyces spiramenti</name>
    <dbReference type="NCBI Taxonomy" id="2720606"/>
    <lineage>
        <taxon>Bacteria</taxon>
        <taxon>Bacillati</taxon>
        <taxon>Actinomycetota</taxon>
        <taxon>Actinomycetes</taxon>
        <taxon>Kitasatosporales</taxon>
        <taxon>Streptomycetaceae</taxon>
        <taxon>Streptomyces</taxon>
    </lineage>
</organism>
<evidence type="ECO:0000259" key="1">
    <source>
        <dbReference type="Pfam" id="PF03559"/>
    </source>
</evidence>
<name>A0ABX1AF58_9ACTN</name>
<proteinExistence type="predicted"/>
<dbReference type="EMBL" id="JAAVJB010000002">
    <property type="protein sequence ID" value="NJP64825.1"/>
    <property type="molecule type" value="Genomic_DNA"/>
</dbReference>
<dbReference type="InterPro" id="IPR038153">
    <property type="entry name" value="EvaA-like_sf"/>
</dbReference>